<dbReference type="AlphaFoldDB" id="A0A1D6NA70"/>
<name>A0A1D6NA70_MAIZE</name>
<dbReference type="IntAct" id="A0A1D6NA70">
    <property type="interactions" value="1"/>
</dbReference>
<dbReference type="PANTHER" id="PTHR36737:SF1">
    <property type="entry name" value="EXPRESSED PROTEIN"/>
    <property type="match status" value="1"/>
</dbReference>
<proteinExistence type="predicted"/>
<dbReference type="ExpressionAtlas" id="A0A1D6NA70">
    <property type="expression patterns" value="baseline and differential"/>
</dbReference>
<dbReference type="InParanoid" id="A0A1D6NA70"/>
<organism evidence="3">
    <name type="scientific">Zea mays</name>
    <name type="common">Maize</name>
    <dbReference type="NCBI Taxonomy" id="4577"/>
    <lineage>
        <taxon>Eukaryota</taxon>
        <taxon>Viridiplantae</taxon>
        <taxon>Streptophyta</taxon>
        <taxon>Embryophyta</taxon>
        <taxon>Tracheophyta</taxon>
        <taxon>Spermatophyta</taxon>
        <taxon>Magnoliopsida</taxon>
        <taxon>Liliopsida</taxon>
        <taxon>Poales</taxon>
        <taxon>Poaceae</taxon>
        <taxon>PACMAD clade</taxon>
        <taxon>Panicoideae</taxon>
        <taxon>Andropogonodae</taxon>
        <taxon>Andropogoneae</taxon>
        <taxon>Tripsacinae</taxon>
        <taxon>Zea</taxon>
    </lineage>
</organism>
<dbReference type="OMA" id="CTSCKQC"/>
<evidence type="ECO:0000256" key="1">
    <source>
        <dbReference type="SAM" id="MobiDB-lite"/>
    </source>
</evidence>
<gene>
    <name evidence="2" type="ORF">ZEAMMB73_Zm00001d043289</name>
    <name evidence="3" type="ORF">ZEAMMB73_Zm00001d043290</name>
</gene>
<sequence length="189" mass="19793">MASLTTTTSSPAALPAATTAPAASSISPHAGSKRPLLAGDDAPWRATAATSAGQGIRPVPRINHASVLRVSTQEDSAAYALAIMKVRTHLSPSLIGVVLVRKANSGGWLVAPQHPDPIGEGLAMEAFAEAAGPECIVPGQQAPLRLMGLKVWPVDIDMKFLEPFGRELHSMKKFMDKSCSVMDSSMANK</sequence>
<feature type="compositionally biased region" description="Low complexity" evidence="1">
    <location>
        <begin position="1"/>
        <end position="28"/>
    </location>
</feature>
<dbReference type="EMBL" id="CM007649">
    <property type="protein sequence ID" value="ONM37438.1"/>
    <property type="molecule type" value="Genomic_DNA"/>
</dbReference>
<protein>
    <submittedName>
        <fullName evidence="3">Uncharacterized protein</fullName>
    </submittedName>
</protein>
<feature type="region of interest" description="Disordered" evidence="1">
    <location>
        <begin position="1"/>
        <end position="39"/>
    </location>
</feature>
<dbReference type="EMBL" id="CM007649">
    <property type="protein sequence ID" value="ONM37441.1"/>
    <property type="molecule type" value="Genomic_DNA"/>
</dbReference>
<evidence type="ECO:0000313" key="3">
    <source>
        <dbReference type="EMBL" id="ONM37441.1"/>
    </source>
</evidence>
<evidence type="ECO:0000313" key="2">
    <source>
        <dbReference type="EMBL" id="ONM37438.1"/>
    </source>
</evidence>
<dbReference type="PANTHER" id="PTHR36737">
    <property type="entry name" value="EXPRESSED PROTEIN"/>
    <property type="match status" value="1"/>
</dbReference>
<dbReference type="FunCoup" id="A0A1D6NA70">
    <property type="interactions" value="2250"/>
</dbReference>
<reference evidence="3" key="1">
    <citation type="submission" date="2015-12" db="EMBL/GenBank/DDBJ databases">
        <title>Update maize B73 reference genome by single molecule sequencing technologies.</title>
        <authorList>
            <consortium name="Maize Genome Sequencing Project"/>
            <person name="Ware D."/>
        </authorList>
    </citation>
    <scope>NUCLEOTIDE SEQUENCE [LARGE SCALE GENOMIC DNA]</scope>
    <source>
        <tissue evidence="3">Seedling</tissue>
    </source>
</reference>
<accession>A0A1D6NA70</accession>